<dbReference type="InterPro" id="IPR004347">
    <property type="entry name" value="Pup_ligase/deamidase"/>
</dbReference>
<keyword evidence="5 7" id="KW-0067">ATP-binding</keyword>
<evidence type="ECO:0000313" key="11">
    <source>
        <dbReference type="Proteomes" id="UP000281594"/>
    </source>
</evidence>
<dbReference type="UniPathway" id="UPA00998"/>
<dbReference type="GO" id="GO:0010498">
    <property type="term" value="P:proteasomal protein catabolic process"/>
    <property type="evidence" value="ECO:0007669"/>
    <property type="project" value="UniProtKB-UniRule"/>
</dbReference>
<dbReference type="AlphaFoldDB" id="A0A3L8RFI5"/>
<name>A0A3L8RFI5_STRRN</name>
<keyword evidence="3 7" id="KW-0547">Nucleotide-binding</keyword>
<comment type="miscellaneous">
    <text evidence="7">The reaction mechanism probably proceeds via the activation of Pup by phosphorylation of its C-terminal glutamate, which is then subject to nucleophilic attack by the substrate lysine, resulting in an isopeptide bond and the release of phosphate as a good leaving group.</text>
</comment>
<dbReference type="RefSeq" id="WP_121823997.1">
    <property type="nucleotide sequence ID" value="NC_022785.1"/>
</dbReference>
<evidence type="ECO:0000256" key="4">
    <source>
        <dbReference type="ARBA" id="ARBA00022786"/>
    </source>
</evidence>
<evidence type="ECO:0000256" key="8">
    <source>
        <dbReference type="NCBIfam" id="TIGR03686"/>
    </source>
</evidence>
<feature type="active site" description="Proton acceptor" evidence="7 9">
    <location>
        <position position="57"/>
    </location>
</feature>
<dbReference type="PIRSF" id="PIRSF018077">
    <property type="entry name" value="UCP018077"/>
    <property type="match status" value="1"/>
</dbReference>
<keyword evidence="4 7" id="KW-0833">Ubl conjugation pathway</keyword>
<feature type="binding site" evidence="7">
    <location>
        <position position="66"/>
    </location>
    <ligand>
        <name>ATP</name>
        <dbReference type="ChEBI" id="CHEBI:30616"/>
    </ligand>
</feature>
<evidence type="ECO:0000256" key="6">
    <source>
        <dbReference type="ARBA" id="ARBA00022842"/>
    </source>
</evidence>
<organism evidence="10 11">
    <name type="scientific">Streptomyces rapamycinicus (strain ATCC 29253 / DSM 41530 / NRRL 5491 / AYB-994)</name>
    <name type="common">Streptomyces hygroscopicus (strain ATCC 29253)</name>
    <dbReference type="NCBI Taxonomy" id="1343740"/>
    <lineage>
        <taxon>Bacteria</taxon>
        <taxon>Bacillati</taxon>
        <taxon>Actinomycetota</taxon>
        <taxon>Actinomycetes</taxon>
        <taxon>Kitasatosporales</taxon>
        <taxon>Streptomycetaceae</taxon>
        <taxon>Streptomyces</taxon>
        <taxon>Streptomyces violaceusniger group</taxon>
    </lineage>
</organism>
<comment type="function">
    <text evidence="7">Catalyzes the covalent attachment of the prokaryotic ubiquitin-like protein modifier Pup to the proteasomal substrate proteins, thereby targeting them for proteasomal degradation. This tagging system is termed pupylation. The ligation reaction involves the side-chain carboxylate of the C-terminal glutamate of Pup and the side-chain amino group of a substrate lysine.</text>
</comment>
<dbReference type="GO" id="GO:0019787">
    <property type="term" value="F:ubiquitin-like protein transferase activity"/>
    <property type="evidence" value="ECO:0007669"/>
    <property type="project" value="UniProtKB-UniRule"/>
</dbReference>
<dbReference type="InterPro" id="IPR022279">
    <property type="entry name" value="Pup_ligase"/>
</dbReference>
<evidence type="ECO:0000256" key="2">
    <source>
        <dbReference type="ARBA" id="ARBA00022723"/>
    </source>
</evidence>
<comment type="caution">
    <text evidence="10">The sequence shown here is derived from an EMBL/GenBank/DDBJ whole genome shotgun (WGS) entry which is preliminary data.</text>
</comment>
<dbReference type="PANTHER" id="PTHR42307:SF3">
    <property type="entry name" value="PUP--PROTEIN LIGASE"/>
    <property type="match status" value="1"/>
</dbReference>
<evidence type="ECO:0000256" key="5">
    <source>
        <dbReference type="ARBA" id="ARBA00022840"/>
    </source>
</evidence>
<dbReference type="EC" id="6.3.1.19" evidence="7 8"/>
<feature type="binding site" evidence="7">
    <location>
        <position position="53"/>
    </location>
    <ligand>
        <name>ATP</name>
        <dbReference type="ChEBI" id="CHEBI:30616"/>
    </ligand>
</feature>
<keyword evidence="6 7" id="KW-0460">Magnesium</keyword>
<evidence type="ECO:0000256" key="7">
    <source>
        <dbReference type="HAMAP-Rule" id="MF_02111"/>
    </source>
</evidence>
<dbReference type="GO" id="GO:0019941">
    <property type="term" value="P:modification-dependent protein catabolic process"/>
    <property type="evidence" value="ECO:0007669"/>
    <property type="project" value="UniProtKB-UniRule"/>
</dbReference>
<protein>
    <recommendedName>
        <fullName evidence="7 8">Pup--protein ligase</fullName>
        <ecNumber evidence="7 8">6.3.1.19</ecNumber>
    </recommendedName>
    <alternativeName>
        <fullName evidence="7">Proteasome accessory factor A</fullName>
    </alternativeName>
    <alternativeName>
        <fullName evidence="7">Pup-conjugating enzyme</fullName>
    </alternativeName>
</protein>
<feature type="binding site" evidence="7">
    <location>
        <position position="55"/>
    </location>
    <ligand>
        <name>Mg(2+)</name>
        <dbReference type="ChEBI" id="CHEBI:18420"/>
    </ligand>
</feature>
<dbReference type="PANTHER" id="PTHR42307">
    <property type="entry name" value="PUP DEAMIDASE/DEPUPYLASE"/>
    <property type="match status" value="1"/>
</dbReference>
<evidence type="ECO:0000256" key="9">
    <source>
        <dbReference type="PIRSR" id="PIRSR018077-1"/>
    </source>
</evidence>
<feature type="binding site" evidence="7">
    <location>
        <position position="63"/>
    </location>
    <ligand>
        <name>Mg(2+)</name>
        <dbReference type="ChEBI" id="CHEBI:18420"/>
    </ligand>
</feature>
<dbReference type="STRING" id="1343740.M271_38560"/>
<accession>A0A3L8RFI5</accession>
<gene>
    <name evidence="7" type="primary">pafA</name>
    <name evidence="10" type="ORF">D3C57_105050</name>
</gene>
<sequence length="453" mass="52174">MDRRIFGLENEYGVTCTFRGQRRLSPDEVARYLFRRVVSWGRSSNVFLRNGARLYLDVGSHPEYATPECDNVTELVTHDKAGERILEGLLVDAERRLHEEGIAGDVYLFKNNTDSAGNSYGCHENYLVARHGEFSRLADILIPFLVTRQLLCGAGKVLQTPRGAVYCVSQRAEHIWEGVSSATTRSRPIINTRDEPHADAERYRRLHVIVGDSNMSETTMLLKVGATDLVLRMIEAGTVMRDLTLENPIRAIREVSHDITGQRKVRLASGREASALEVQQEYYEKAVDFCERRGIRTGMVERVLELWGRTLDAIRTEELDRIGTEIDWVMKYQLIERYRAKNNITMSHPRIAQIDLAYHDIHRRRGLYYLLEKRGQAARVCNDLKIFEGKSVPPQTTRARLRGDFIRRAQEQRRDFTVDWVHLKLNDQAQRTVLCKDPFRSVDDRVEKLIAGM</sequence>
<dbReference type="Pfam" id="PF03136">
    <property type="entry name" value="Pup_ligase"/>
    <property type="match status" value="1"/>
</dbReference>
<dbReference type="NCBIfam" id="TIGR03686">
    <property type="entry name" value="pupylate_PafA"/>
    <property type="match status" value="1"/>
</dbReference>
<dbReference type="EMBL" id="QYCY01000001">
    <property type="protein sequence ID" value="RLV77713.1"/>
    <property type="molecule type" value="Genomic_DNA"/>
</dbReference>
<dbReference type="UniPathway" id="UPA00997"/>
<dbReference type="GO" id="GO:0070490">
    <property type="term" value="P:protein pupylation"/>
    <property type="evidence" value="ECO:0007669"/>
    <property type="project" value="UniProtKB-UniRule"/>
</dbReference>
<comment type="pathway">
    <text evidence="7">Protein degradation; proteasomal Pup-dependent pathway.</text>
</comment>
<feature type="binding site" evidence="7">
    <location>
        <position position="9"/>
    </location>
    <ligand>
        <name>Mg(2+)</name>
        <dbReference type="ChEBI" id="CHEBI:18420"/>
    </ligand>
</feature>
<dbReference type="GO" id="GO:0000287">
    <property type="term" value="F:magnesium ion binding"/>
    <property type="evidence" value="ECO:0007669"/>
    <property type="project" value="UniProtKB-UniRule"/>
</dbReference>
<dbReference type="HAMAP" id="MF_02111">
    <property type="entry name" value="Pup_ligase"/>
    <property type="match status" value="1"/>
</dbReference>
<reference evidence="10 11" key="1">
    <citation type="journal article" date="2018" name="J. Biol. Chem.">
        <title>Discovery of the actinoplanic acid pathway in Streptomyces rapamycinicus reveals a genetically conserved synergism with rapamycin.</title>
        <authorList>
            <person name="Mrak P."/>
            <person name="Krastel P."/>
            <person name="Pivk Lukancic P."/>
            <person name="Tao J."/>
            <person name="Pistorius D."/>
            <person name="Moore C.M."/>
        </authorList>
    </citation>
    <scope>NUCLEOTIDE SEQUENCE [LARGE SCALE GENOMIC DNA]</scope>
    <source>
        <strain evidence="10 11">NRRL 5491</strain>
    </source>
</reference>
<evidence type="ECO:0000313" key="10">
    <source>
        <dbReference type="EMBL" id="RLV77713.1"/>
    </source>
</evidence>
<keyword evidence="1 7" id="KW-0436">Ligase</keyword>
<proteinExistence type="inferred from homology"/>
<comment type="catalytic activity">
    <reaction evidence="7">
        <text>ATP + [prokaryotic ubiquitin-like protein]-L-glutamate + [protein]-L-lysine = ADP + phosphate + N(6)-([prokaryotic ubiquitin-like protein]-gamma-L-glutamyl)-[protein]-L-lysine.</text>
        <dbReference type="EC" id="6.3.1.19"/>
    </reaction>
</comment>
<evidence type="ECO:0000256" key="1">
    <source>
        <dbReference type="ARBA" id="ARBA00022598"/>
    </source>
</evidence>
<keyword evidence="2 7" id="KW-0479">Metal-binding</keyword>
<feature type="binding site" evidence="7">
    <location>
        <position position="420"/>
    </location>
    <ligand>
        <name>ATP</name>
        <dbReference type="ChEBI" id="CHEBI:30616"/>
    </ligand>
</feature>
<comment type="similarity">
    <text evidence="7">Belongs to the Pup ligase/Pup deamidase family. Pup-conjugating enzyme subfamily.</text>
</comment>
<dbReference type="GO" id="GO:0005524">
    <property type="term" value="F:ATP binding"/>
    <property type="evidence" value="ECO:0007669"/>
    <property type="project" value="UniProtKB-UniRule"/>
</dbReference>
<comment type="pathway">
    <text evidence="7">Protein modification; protein pupylation.</text>
</comment>
<dbReference type="Proteomes" id="UP000281594">
    <property type="component" value="Unassembled WGS sequence"/>
</dbReference>
<evidence type="ECO:0000256" key="3">
    <source>
        <dbReference type="ARBA" id="ARBA00022741"/>
    </source>
</evidence>
<dbReference type="GO" id="GO:0016879">
    <property type="term" value="F:ligase activity, forming carbon-nitrogen bonds"/>
    <property type="evidence" value="ECO:0007669"/>
    <property type="project" value="UniProtKB-UniRule"/>
</dbReference>